<dbReference type="EMBL" id="PTIX01000038">
    <property type="protein sequence ID" value="PPK61870.1"/>
    <property type="molecule type" value="Genomic_DNA"/>
</dbReference>
<organism evidence="1 2">
    <name type="scientific">Actinokineospora auranticolor</name>
    <dbReference type="NCBI Taxonomy" id="155976"/>
    <lineage>
        <taxon>Bacteria</taxon>
        <taxon>Bacillati</taxon>
        <taxon>Actinomycetota</taxon>
        <taxon>Actinomycetes</taxon>
        <taxon>Pseudonocardiales</taxon>
        <taxon>Pseudonocardiaceae</taxon>
        <taxon>Actinokineospora</taxon>
    </lineage>
</organism>
<proteinExistence type="predicted"/>
<name>A0A2S6GC13_9PSEU</name>
<accession>A0A2S6GC13</accession>
<gene>
    <name evidence="1" type="ORF">CLV40_13818</name>
</gene>
<dbReference type="RefSeq" id="WP_181043942.1">
    <property type="nucleotide sequence ID" value="NZ_CP154825.1"/>
</dbReference>
<reference evidence="1 2" key="1">
    <citation type="submission" date="2018-02" db="EMBL/GenBank/DDBJ databases">
        <title>Genomic Encyclopedia of Archaeal and Bacterial Type Strains, Phase II (KMG-II): from individual species to whole genera.</title>
        <authorList>
            <person name="Goeker M."/>
        </authorList>
    </citation>
    <scope>NUCLEOTIDE SEQUENCE [LARGE SCALE GENOMIC DNA]</scope>
    <source>
        <strain evidence="1 2">YU 961-1</strain>
    </source>
</reference>
<protein>
    <submittedName>
        <fullName evidence="1">Uncharacterized protein</fullName>
    </submittedName>
</protein>
<evidence type="ECO:0000313" key="1">
    <source>
        <dbReference type="EMBL" id="PPK61870.1"/>
    </source>
</evidence>
<dbReference type="AlphaFoldDB" id="A0A2S6GC13"/>
<comment type="caution">
    <text evidence="1">The sequence shown here is derived from an EMBL/GenBank/DDBJ whole genome shotgun (WGS) entry which is preliminary data.</text>
</comment>
<keyword evidence="2" id="KW-1185">Reference proteome</keyword>
<dbReference type="Proteomes" id="UP000239203">
    <property type="component" value="Unassembled WGS sequence"/>
</dbReference>
<sequence length="394" mass="43922">MKLFGYPEQRALEDAAYGQGMTPTRLIGLMLPVWCVTISATVTVAEDYELIDRFLERGIAEGGLTTTADLAGFYALDEVLVDRALRFLALINHVRLVDGHWALTDLGKRSVADGRRYVRLVDDRRKLYFDAFRSRPLTRAYYDARKVSMLPAHKELEDDARWFRVLFSVRGFDPGALTALAGNPQRDRFNLPARIENPRLLGQEQVLLPLRVVRAVEAGGRVRYLAYGQASAEVDWDLTGILESTPDVLLALENEERVVDTRGEEERTRAWLDEKDVGPYHLTRSAAGLMTVAVPESGVGQGGFPLHRLGSFVVHGSSVFRLWCAAERPRRQALLDRVVTYVIGAGRVDTAHLTALISRIGRQLELDISTVADLAALAEKAGARDLADRLRDLD</sequence>
<evidence type="ECO:0000313" key="2">
    <source>
        <dbReference type="Proteomes" id="UP000239203"/>
    </source>
</evidence>